<evidence type="ECO:0000256" key="2">
    <source>
        <dbReference type="SAM" id="Phobius"/>
    </source>
</evidence>
<feature type="compositionally biased region" description="Basic and acidic residues" evidence="1">
    <location>
        <begin position="173"/>
        <end position="187"/>
    </location>
</feature>
<evidence type="ECO:0000313" key="4">
    <source>
        <dbReference type="Proteomes" id="UP000680866"/>
    </source>
</evidence>
<feature type="compositionally biased region" description="Basic and acidic residues" evidence="1">
    <location>
        <begin position="243"/>
        <end position="266"/>
    </location>
</feature>
<dbReference type="KEGG" id="pry:Prubr_40030"/>
<evidence type="ECO:0000313" key="3">
    <source>
        <dbReference type="EMBL" id="BCJ66982.1"/>
    </source>
</evidence>
<feature type="region of interest" description="Disordered" evidence="1">
    <location>
        <begin position="1"/>
        <end position="332"/>
    </location>
</feature>
<protein>
    <submittedName>
        <fullName evidence="3">Uncharacterized protein</fullName>
    </submittedName>
</protein>
<reference evidence="3" key="1">
    <citation type="submission" date="2020-08" db="EMBL/GenBank/DDBJ databases">
        <title>Whole genome shotgun sequence of Polymorphospora rubra NBRC 101157.</title>
        <authorList>
            <person name="Komaki H."/>
            <person name="Tamura T."/>
        </authorList>
    </citation>
    <scope>NUCLEOTIDE SEQUENCE</scope>
    <source>
        <strain evidence="3">NBRC 101157</strain>
    </source>
</reference>
<feature type="compositionally biased region" description="Basic and acidic residues" evidence="1">
    <location>
        <begin position="274"/>
        <end position="285"/>
    </location>
</feature>
<proteinExistence type="predicted"/>
<feature type="transmembrane region" description="Helical" evidence="2">
    <location>
        <begin position="343"/>
        <end position="366"/>
    </location>
</feature>
<feature type="compositionally biased region" description="Basic and acidic residues" evidence="1">
    <location>
        <begin position="27"/>
        <end position="54"/>
    </location>
</feature>
<gene>
    <name evidence="3" type="ORF">Prubr_40030</name>
</gene>
<keyword evidence="2" id="KW-1133">Transmembrane helix</keyword>
<organism evidence="3 4">
    <name type="scientific">Polymorphospora rubra</name>
    <dbReference type="NCBI Taxonomy" id="338584"/>
    <lineage>
        <taxon>Bacteria</taxon>
        <taxon>Bacillati</taxon>
        <taxon>Actinomycetota</taxon>
        <taxon>Actinomycetes</taxon>
        <taxon>Micromonosporales</taxon>
        <taxon>Micromonosporaceae</taxon>
        <taxon>Polymorphospora</taxon>
    </lineage>
</organism>
<keyword evidence="2" id="KW-0812">Transmembrane</keyword>
<sequence>MDGQRNYPDEQEPRWYAGERGYAESGWRGRTDERYPEDGYRVPEQRSAEVDENRYAALAEPGARYVEPDRYSDGDRYTDSDRYADNDRYGDSDRYADGDRYAGGDRFGAERHREPESRHADESRSPLDTDVRDDQGRTSYGAGDPTRGGALGSIRLPLEPPSRGSGGGADLLDSGRADSLDTRRGGPERTGLVEIGRRPVDSGRPVSPAAPPGGELGRPPEAAHSVIDVPLPTVEPAPVAEPPRAKETHHHTTEALRAPSDAHRVADPPPRTVDATRDGDVHRPLELPTGPMPAVTMHQNEPPPGDGPRFPHDPFDRAAPRRPGGGSAPVGDGVYRTRRPGLAVAYALLVLIFEVPALVLLGSALLADPVSFGGVVAGIMLVLGLPVFGAGLYALATGAAGIAEPGRAWLRPPTAYLTVGLVLFVAAALAAG</sequence>
<keyword evidence="4" id="KW-1185">Reference proteome</keyword>
<dbReference type="EMBL" id="AP023359">
    <property type="protein sequence ID" value="BCJ66982.1"/>
    <property type="molecule type" value="Genomic_DNA"/>
</dbReference>
<feature type="compositionally biased region" description="Basic and acidic residues" evidence="1">
    <location>
        <begin position="66"/>
        <end position="136"/>
    </location>
</feature>
<feature type="compositionally biased region" description="Basic and acidic residues" evidence="1">
    <location>
        <begin position="309"/>
        <end position="319"/>
    </location>
</feature>
<keyword evidence="2" id="KW-0472">Membrane</keyword>
<feature type="transmembrane region" description="Helical" evidence="2">
    <location>
        <begin position="414"/>
        <end position="431"/>
    </location>
</feature>
<accession>A0A810N0P9</accession>
<dbReference type="RefSeq" id="WP_212816381.1">
    <property type="nucleotide sequence ID" value="NZ_AP023359.1"/>
</dbReference>
<dbReference type="Proteomes" id="UP000680866">
    <property type="component" value="Chromosome"/>
</dbReference>
<name>A0A810N0P9_9ACTN</name>
<evidence type="ECO:0000256" key="1">
    <source>
        <dbReference type="SAM" id="MobiDB-lite"/>
    </source>
</evidence>
<dbReference type="AlphaFoldDB" id="A0A810N0P9"/>
<feature type="transmembrane region" description="Helical" evidence="2">
    <location>
        <begin position="372"/>
        <end position="402"/>
    </location>
</feature>